<accession>A0A556QRK7</accession>
<evidence type="ECO:0000313" key="3">
    <source>
        <dbReference type="Proteomes" id="UP000315648"/>
    </source>
</evidence>
<protein>
    <submittedName>
        <fullName evidence="2">Glycerophosphodiester phosphodiesterase</fullName>
    </submittedName>
</protein>
<name>A0A556QRK7_9BACT</name>
<dbReference type="InterPro" id="IPR030395">
    <property type="entry name" value="GP_PDE_dom"/>
</dbReference>
<dbReference type="PROSITE" id="PS51704">
    <property type="entry name" value="GP_PDE"/>
    <property type="match status" value="1"/>
</dbReference>
<dbReference type="AlphaFoldDB" id="A0A556QRK7"/>
<dbReference type="Proteomes" id="UP000315648">
    <property type="component" value="Unassembled WGS sequence"/>
</dbReference>
<keyword evidence="3" id="KW-1185">Reference proteome</keyword>
<dbReference type="PANTHER" id="PTHR46211">
    <property type="entry name" value="GLYCEROPHOSPHORYL DIESTER PHOSPHODIESTERASE"/>
    <property type="match status" value="1"/>
</dbReference>
<dbReference type="SUPFAM" id="SSF51695">
    <property type="entry name" value="PLC-like phosphodiesterases"/>
    <property type="match status" value="1"/>
</dbReference>
<dbReference type="EMBL" id="VMBG01000001">
    <property type="protein sequence ID" value="TSJ79268.1"/>
    <property type="molecule type" value="Genomic_DNA"/>
</dbReference>
<gene>
    <name evidence="2" type="ORF">FPL22_08240</name>
</gene>
<organism evidence="2 3">
    <name type="scientific">Rariglobus hedericola</name>
    <dbReference type="NCBI Taxonomy" id="2597822"/>
    <lineage>
        <taxon>Bacteria</taxon>
        <taxon>Pseudomonadati</taxon>
        <taxon>Verrucomicrobiota</taxon>
        <taxon>Opitutia</taxon>
        <taxon>Opitutales</taxon>
        <taxon>Opitutaceae</taxon>
        <taxon>Rariglobus</taxon>
    </lineage>
</organism>
<dbReference type="InterPro" id="IPR017946">
    <property type="entry name" value="PLC-like_Pdiesterase_TIM-brl"/>
</dbReference>
<proteinExistence type="predicted"/>
<evidence type="ECO:0000259" key="1">
    <source>
        <dbReference type="PROSITE" id="PS51704"/>
    </source>
</evidence>
<dbReference type="OrthoDB" id="384721at2"/>
<dbReference type="GO" id="GO:0006629">
    <property type="term" value="P:lipid metabolic process"/>
    <property type="evidence" value="ECO:0007669"/>
    <property type="project" value="InterPro"/>
</dbReference>
<feature type="domain" description="GP-PDE" evidence="1">
    <location>
        <begin position="5"/>
        <end position="244"/>
    </location>
</feature>
<dbReference type="GO" id="GO:0008081">
    <property type="term" value="F:phosphoric diester hydrolase activity"/>
    <property type="evidence" value="ECO:0007669"/>
    <property type="project" value="InterPro"/>
</dbReference>
<evidence type="ECO:0000313" key="2">
    <source>
        <dbReference type="EMBL" id="TSJ79268.1"/>
    </source>
</evidence>
<sequence length="247" mass="26399">MNSTVEIVAHRGASHEAPENTLASVNLGWAQNADAVEIDVHLTQDGEVVAIHDPTLLRTTGRDARVDELTLADIQGLDAGIWKAAAYRGERVPTLAAVLATVPAGKKIFIELKETPGLVPALKKVAERSALAASAMVLISFDATALLDAKHALPGCRALLLLDTPEGAPERLPEWIALCQVSGFDGLDVSAGWAIDARLVDRLRTHGLQLHVWTVNDPRRACELAQAGVVSITTDRPGWLRNQLAEA</sequence>
<dbReference type="Pfam" id="PF03009">
    <property type="entry name" value="GDPD"/>
    <property type="match status" value="1"/>
</dbReference>
<reference evidence="2 3" key="1">
    <citation type="submission" date="2019-07" db="EMBL/GenBank/DDBJ databases">
        <title>Description of 53C-WASEF.</title>
        <authorList>
            <person name="Pitt A."/>
            <person name="Hahn M.W."/>
        </authorList>
    </citation>
    <scope>NUCLEOTIDE SEQUENCE [LARGE SCALE GENOMIC DNA]</scope>
    <source>
        <strain evidence="2 3">53C-WASEF</strain>
    </source>
</reference>
<dbReference type="Gene3D" id="3.20.20.190">
    <property type="entry name" value="Phosphatidylinositol (PI) phosphodiesterase"/>
    <property type="match status" value="1"/>
</dbReference>
<dbReference type="PANTHER" id="PTHR46211:SF1">
    <property type="entry name" value="GLYCEROPHOSPHODIESTER PHOSPHODIESTERASE, CYTOPLASMIC"/>
    <property type="match status" value="1"/>
</dbReference>
<dbReference type="CDD" id="cd08582">
    <property type="entry name" value="GDPD_like_2"/>
    <property type="match status" value="1"/>
</dbReference>
<comment type="caution">
    <text evidence="2">The sequence shown here is derived from an EMBL/GenBank/DDBJ whole genome shotgun (WGS) entry which is preliminary data.</text>
</comment>